<evidence type="ECO:0000313" key="2">
    <source>
        <dbReference type="EMBL" id="NKY18898.1"/>
    </source>
</evidence>
<dbReference type="AlphaFoldDB" id="A0A846X084"/>
<accession>A0A846X084</accession>
<keyword evidence="3" id="KW-1185">Reference proteome</keyword>
<name>A0A846X084_9ACTN</name>
<dbReference type="RefSeq" id="WP_168545923.1">
    <property type="nucleotide sequence ID" value="NZ_BAAAKS010000064.1"/>
</dbReference>
<dbReference type="Proteomes" id="UP000582646">
    <property type="component" value="Unassembled WGS sequence"/>
</dbReference>
<sequence>MSSIDPKDWSDAIQARIVTELKEMRRDGLTVESLRRSPVLMTGWNSYDAAKRDLEGLINDEASNRSLAWLAAALVPPQQLQSLDLTRRRERFASTMNISTRTLIRHEDEAIDWLAEQITSRILKTKAGVELAKSLRSEFHADLIDRAVANLDRQGPAPKKGSSAESRAPRPGARPTPPPTAEQRMSIADALDAQDEVNEKIRKATAGLRDLITRIDELVGKRDALLLETEALHDQARRLQARIKLG</sequence>
<gene>
    <name evidence="2" type="ORF">HF999_11010</name>
</gene>
<reference evidence="2 3" key="1">
    <citation type="submission" date="2020-04" db="EMBL/GenBank/DDBJ databases">
        <title>MicrobeNet Type strains.</title>
        <authorList>
            <person name="Nicholson A.C."/>
        </authorList>
    </citation>
    <scope>NUCLEOTIDE SEQUENCE [LARGE SCALE GENOMIC DNA]</scope>
    <source>
        <strain evidence="2 3">DSM 44113</strain>
    </source>
</reference>
<evidence type="ECO:0000256" key="1">
    <source>
        <dbReference type="SAM" id="MobiDB-lite"/>
    </source>
</evidence>
<comment type="caution">
    <text evidence="2">The sequence shown here is derived from an EMBL/GenBank/DDBJ whole genome shotgun (WGS) entry which is preliminary data.</text>
</comment>
<proteinExistence type="predicted"/>
<organism evidence="2 3">
    <name type="scientific">Tsukamurella spumae</name>
    <dbReference type="NCBI Taxonomy" id="44753"/>
    <lineage>
        <taxon>Bacteria</taxon>
        <taxon>Bacillati</taxon>
        <taxon>Actinomycetota</taxon>
        <taxon>Actinomycetes</taxon>
        <taxon>Mycobacteriales</taxon>
        <taxon>Tsukamurellaceae</taxon>
        <taxon>Tsukamurella</taxon>
    </lineage>
</organism>
<dbReference type="EMBL" id="JAAXOQ010000012">
    <property type="protein sequence ID" value="NKY18898.1"/>
    <property type="molecule type" value="Genomic_DNA"/>
</dbReference>
<feature type="region of interest" description="Disordered" evidence="1">
    <location>
        <begin position="150"/>
        <end position="182"/>
    </location>
</feature>
<evidence type="ECO:0000313" key="3">
    <source>
        <dbReference type="Proteomes" id="UP000582646"/>
    </source>
</evidence>
<protein>
    <submittedName>
        <fullName evidence="2">Uncharacterized protein</fullName>
    </submittedName>
</protein>